<feature type="compositionally biased region" description="Acidic residues" evidence="9">
    <location>
        <begin position="330"/>
        <end position="339"/>
    </location>
</feature>
<reference evidence="10" key="1">
    <citation type="journal article" date="1999" name="Methods Enzymol.">
        <title>High-efficiency full-length cDNA cloning.</title>
        <authorList>
            <person name="Carninci P."/>
            <person name="Hayashizaki Y."/>
        </authorList>
    </citation>
    <scope>NUCLEOTIDE SEQUENCE</scope>
    <source>
        <strain evidence="10">C57BL/6J</strain>
        <tissue evidence="10">Placenta</tissue>
    </source>
</reference>
<reference evidence="10" key="7">
    <citation type="journal article" date="2005" name="Science">
        <title>The Transcriptional Landscape of the Mammalian Genome.</title>
        <authorList>
            <consortium name="The FANTOM Consortium"/>
            <consortium name="Riken Genome Exploration Research Group and Genome Science Group (Genome Network Project Core Group)"/>
        </authorList>
    </citation>
    <scope>NUCLEOTIDE SEQUENCE</scope>
    <source>
        <strain evidence="10">C57BL/6J</strain>
        <tissue evidence="10">Placenta</tissue>
    </source>
</reference>
<dbReference type="AlphaFoldDB" id="Q3TIZ8"/>
<dbReference type="CTD" id="51280"/>
<organism evidence="10">
    <name type="scientific">Mus musculus</name>
    <name type="common">Mouse</name>
    <dbReference type="NCBI Taxonomy" id="10090"/>
    <lineage>
        <taxon>Eukaryota</taxon>
        <taxon>Metazoa</taxon>
        <taxon>Chordata</taxon>
        <taxon>Craniata</taxon>
        <taxon>Vertebrata</taxon>
        <taxon>Euteleostomi</taxon>
        <taxon>Mammalia</taxon>
        <taxon>Eutheria</taxon>
        <taxon>Euarchontoglires</taxon>
        <taxon>Glires</taxon>
        <taxon>Rodentia</taxon>
        <taxon>Myomorpha</taxon>
        <taxon>Muroidea</taxon>
        <taxon>Muridae</taxon>
        <taxon>Murinae</taxon>
        <taxon>Mus</taxon>
        <taxon>Mus</taxon>
    </lineage>
</organism>
<dbReference type="PANTHER" id="PTHR15896">
    <property type="entry name" value="GOLGI PHOSPHOPROTEIN 2/GP73-RELATED"/>
    <property type="match status" value="1"/>
</dbReference>
<dbReference type="Gene3D" id="1.10.287.1490">
    <property type="match status" value="1"/>
</dbReference>
<evidence type="ECO:0008006" key="12">
    <source>
        <dbReference type="Google" id="ProtNLM"/>
    </source>
</evidence>
<dbReference type="PRINTS" id="PR02084">
    <property type="entry name" value="GOLM1CASC4"/>
</dbReference>
<keyword evidence="3" id="KW-0812">Transmembrane</keyword>
<evidence type="ECO:0000256" key="2">
    <source>
        <dbReference type="ARBA" id="ARBA00007474"/>
    </source>
</evidence>
<dbReference type="BioGRID-ORCS" id="105348">
    <property type="hits" value="1 hit in 79 CRISPR screens"/>
</dbReference>
<evidence type="ECO:0000256" key="5">
    <source>
        <dbReference type="ARBA" id="ARBA00022989"/>
    </source>
</evidence>
<dbReference type="GeneID" id="105348"/>
<keyword evidence="7" id="KW-0472">Membrane</keyword>
<dbReference type="GO" id="GO:0016020">
    <property type="term" value="C:membrane"/>
    <property type="evidence" value="ECO:0007669"/>
    <property type="project" value="UniProtKB-SubCell"/>
</dbReference>
<dbReference type="RefSeq" id="NP_001030294.1">
    <property type="nucleotide sequence ID" value="NM_001035122.2"/>
</dbReference>
<sequence>MMGLGNGRRSMKSPPLILAALVACVIVLGFNYWIASSRSVELQTRIVELEGRVRRAAAERGAVELKKNEFQGELQKQREQLDRIQSSHSFQLENVNKLHQDEKAVLVNNITTGEKLIRDLQDQLKALQRSYSSLQQDIFQFQKNQTSLEKKFSYDLNQCISQMTEVKEQCDERIEEVIRKRNEAPGSRDLAETNNQHQQALKPQPKLQEEVPSEEQMPQEKGDVPRNKSQIPAPNSESLGLKPQVQNEETNEIQAVGEEHQQASIQGQAVADGTRVGAEKLDQHTQLPAGLLARPEEDSQYPEREQLVIRDRQEQQRASEEGGGQKNPEDEYDMDENEAESEREKQAALAGNDRNINVLNADAQKRGIINVPVGSERQSHILNQVGIHIPQQA</sequence>
<feature type="compositionally biased region" description="Polar residues" evidence="9">
    <location>
        <begin position="192"/>
        <end position="201"/>
    </location>
</feature>
<reference evidence="10" key="5">
    <citation type="journal article" date="2002" name="Nature">
        <title>Analysis of the mouse transcriptome based on functional annotation of 60,770 full-length cDNAs.</title>
        <authorList>
            <consortium name="The FANTOM Consortium and the RIKEN Genome Exploration Research Group Phase I and II Team"/>
        </authorList>
    </citation>
    <scope>NUCLEOTIDE SEQUENCE</scope>
    <source>
        <strain evidence="10">C57BL/6J</strain>
        <tissue evidence="10">Placenta</tissue>
    </source>
</reference>
<evidence type="ECO:0000313" key="10">
    <source>
        <dbReference type="EMBL" id="BAE39697.1"/>
    </source>
</evidence>
<protein>
    <recommendedName>
        <fullName evidence="12">Golgi membrane protein 1</fullName>
    </recommendedName>
</protein>
<dbReference type="OrthoDB" id="9947543at2759"/>
<proteinExistence type="evidence at transcript level"/>
<evidence type="ECO:0000256" key="4">
    <source>
        <dbReference type="ARBA" id="ARBA00022968"/>
    </source>
</evidence>
<reference evidence="10" key="6">
    <citation type="submission" date="2004-04" db="EMBL/GenBank/DDBJ databases">
        <authorList>
            <person name="Arakawa T."/>
            <person name="Carninci P."/>
            <person name="Fukuda S."/>
            <person name="Hashizume W."/>
            <person name="Hayashida K."/>
            <person name="Hori F."/>
            <person name="Iida J."/>
            <person name="Imamura K."/>
            <person name="Imotani K."/>
            <person name="Itoh M."/>
            <person name="Kanagawa S."/>
            <person name="Kawai J."/>
            <person name="Kojima M."/>
            <person name="Konno H."/>
            <person name="Murata M."/>
            <person name="Nakamura M."/>
            <person name="Ninomiya N."/>
            <person name="Nishiyori H."/>
            <person name="Nomura K."/>
            <person name="Ohno M."/>
            <person name="Sakazume N."/>
            <person name="Sano H."/>
            <person name="Sasaki D."/>
            <person name="Shibata K."/>
            <person name="Shiraki T."/>
            <person name="Tagami M."/>
            <person name="Tagami Y."/>
            <person name="Waki K."/>
            <person name="Watahiki A."/>
            <person name="Muramatsu M."/>
            <person name="Hayashizaki Y."/>
        </authorList>
    </citation>
    <scope>NUCLEOTIDE SEQUENCE</scope>
    <source>
        <strain evidence="10">C57BL/6J</strain>
        <tissue evidence="10">Placenta</tissue>
    </source>
</reference>
<dbReference type="InterPro" id="IPR026139">
    <property type="entry name" value="GOLM1/CASC4"/>
</dbReference>
<comment type="subcellular location">
    <subcellularLocation>
        <location evidence="1">Membrane</location>
        <topology evidence="1">Single-pass type II membrane protein</topology>
    </subcellularLocation>
</comment>
<evidence type="ECO:0000256" key="8">
    <source>
        <dbReference type="SAM" id="Coils"/>
    </source>
</evidence>
<evidence type="ECO:0000256" key="7">
    <source>
        <dbReference type="ARBA" id="ARBA00023136"/>
    </source>
</evidence>
<feature type="compositionally biased region" description="Basic and acidic residues" evidence="9">
    <location>
        <begin position="294"/>
        <end position="320"/>
    </location>
</feature>
<dbReference type="AGR" id="MGI:1917329"/>
<dbReference type="EMBL" id="AK167646">
    <property type="protein sequence ID" value="BAE39697.1"/>
    <property type="molecule type" value="mRNA"/>
</dbReference>
<keyword evidence="6 8" id="KW-0175">Coiled coil</keyword>
<reference evidence="10" key="4">
    <citation type="journal article" date="2001" name="Nature">
        <title>Functional annotation of a full-length mouse cDNA collection.</title>
        <authorList>
            <consortium name="The RIKEN Genome Exploration Research Group Phase II Team and the FANTOM Consortium"/>
        </authorList>
    </citation>
    <scope>NUCLEOTIDE SEQUENCE</scope>
    <source>
        <strain evidence="10">C57BL/6J</strain>
        <tissue evidence="10">Placenta</tissue>
    </source>
</reference>
<reference evidence="10" key="8">
    <citation type="journal article" date="2005" name="Science">
        <title>Antisense Transcription in the Mammalian Transcriptome.</title>
        <authorList>
            <consortium name="RIKEN Genome Exploration Research Group and Genome Science Group (Genome Network Project Core Group) and the FANTOM Consortium"/>
        </authorList>
    </citation>
    <scope>NUCLEOTIDE SEQUENCE</scope>
    <source>
        <strain evidence="10">C57BL/6J</strain>
        <tissue evidence="10">Placenta</tissue>
    </source>
</reference>
<gene>
    <name evidence="11" type="primary">Golm1</name>
    <name evidence="11" type="synonym">Golph2</name>
</gene>
<feature type="compositionally biased region" description="Polar residues" evidence="9">
    <location>
        <begin position="227"/>
        <end position="247"/>
    </location>
</feature>
<dbReference type="PeptideAtlas" id="Q3TIZ8"/>
<feature type="region of interest" description="Disordered" evidence="9">
    <location>
        <begin position="180"/>
        <end position="247"/>
    </location>
</feature>
<evidence type="ECO:0000313" key="11">
    <source>
        <dbReference type="MGI" id="MGI:1917329"/>
    </source>
</evidence>
<dbReference type="MGI" id="MGI:1917329">
    <property type="gene designation" value="Golm1"/>
</dbReference>
<dbReference type="DNASU" id="105348"/>
<evidence type="ECO:0000256" key="3">
    <source>
        <dbReference type="ARBA" id="ARBA00022692"/>
    </source>
</evidence>
<reference evidence="10" key="2">
    <citation type="journal article" date="2000" name="Genome Res.">
        <title>Normalization and subtraction of cap-trapper-selected cDNAs to prepare full-length cDNA libraries for rapid discovery of new genes.</title>
        <authorList>
            <person name="Carninci P."/>
            <person name="Shibata Y."/>
            <person name="Hayatsu N."/>
            <person name="Sugahara Y."/>
            <person name="Shibata K."/>
            <person name="Itoh M."/>
            <person name="Konno H."/>
            <person name="Okazaki Y."/>
            <person name="Muramatsu M."/>
            <person name="Hayashizaki Y."/>
        </authorList>
    </citation>
    <scope>NUCLEOTIDE SEQUENCE</scope>
    <source>
        <strain evidence="10">C57BL/6J</strain>
        <tissue evidence="10">Placenta</tissue>
    </source>
</reference>
<reference evidence="10" key="3">
    <citation type="journal article" date="2000" name="Genome Res.">
        <title>RIKEN integrated sequence analysis (RISA) system--384-format sequencing pipeline with 384 multicapillary sequencer.</title>
        <authorList>
            <person name="Shibata K."/>
            <person name="Itoh M."/>
            <person name="Aizawa K."/>
            <person name="Nagaoka S."/>
            <person name="Sasaki N."/>
            <person name="Carninci P."/>
            <person name="Konno H."/>
            <person name="Akiyama J."/>
            <person name="Nishi K."/>
            <person name="Kitsunai T."/>
            <person name="Tashiro H."/>
            <person name="Itoh M."/>
            <person name="Sumi N."/>
            <person name="Ishii Y."/>
            <person name="Nakamura S."/>
            <person name="Hazama M."/>
            <person name="Nishine T."/>
            <person name="Harada A."/>
            <person name="Yamamoto R."/>
            <person name="Matsumoto H."/>
            <person name="Sakaguchi S."/>
            <person name="Ikegami T."/>
            <person name="Kashiwagi K."/>
            <person name="Fujiwake S."/>
            <person name="Inoue K."/>
            <person name="Togawa Y."/>
            <person name="Izawa M."/>
            <person name="Ohara E."/>
            <person name="Watahiki M."/>
            <person name="Yoneda Y."/>
            <person name="Ishikawa T."/>
            <person name="Ozawa K."/>
            <person name="Tanaka T."/>
            <person name="Matsuura S."/>
            <person name="Kawai J."/>
            <person name="Okazaki Y."/>
            <person name="Muramatsu M."/>
            <person name="Inoue Y."/>
            <person name="Kira A."/>
            <person name="Hayashizaki Y."/>
        </authorList>
    </citation>
    <scope>NUCLEOTIDE SEQUENCE</scope>
    <source>
        <strain evidence="10">C57BL/6J</strain>
        <tissue evidence="10">Placenta</tissue>
    </source>
</reference>
<feature type="coiled-coil region" evidence="8">
    <location>
        <begin position="39"/>
        <end position="144"/>
    </location>
</feature>
<feature type="region of interest" description="Disordered" evidence="9">
    <location>
        <begin position="284"/>
        <end position="355"/>
    </location>
</feature>
<keyword evidence="4" id="KW-0735">Signal-anchor</keyword>
<dbReference type="KEGG" id="mmu:105348"/>
<comment type="similarity">
    <text evidence="2">Belongs to the GOLM family.</text>
</comment>
<evidence type="ECO:0000256" key="6">
    <source>
        <dbReference type="ARBA" id="ARBA00023054"/>
    </source>
</evidence>
<accession>Q3TIZ8</accession>
<evidence type="ECO:0000256" key="1">
    <source>
        <dbReference type="ARBA" id="ARBA00004606"/>
    </source>
</evidence>
<keyword evidence="5" id="KW-1133">Transmembrane helix</keyword>
<dbReference type="PANTHER" id="PTHR15896:SF8">
    <property type="entry name" value="GOLGI MEMBRANE PROTEIN 1"/>
    <property type="match status" value="1"/>
</dbReference>
<evidence type="ECO:0000256" key="9">
    <source>
        <dbReference type="SAM" id="MobiDB-lite"/>
    </source>
</evidence>
<name>Q3TIZ8_MOUSE</name>